<keyword evidence="1" id="KW-0479">Metal-binding</keyword>
<proteinExistence type="predicted"/>
<dbReference type="Pfam" id="PF14634">
    <property type="entry name" value="zf-RING_5"/>
    <property type="match status" value="1"/>
</dbReference>
<evidence type="ECO:0000313" key="7">
    <source>
        <dbReference type="EMBL" id="EFP11921.1"/>
    </source>
</evidence>
<evidence type="ECO:0000256" key="5">
    <source>
        <dbReference type="SAM" id="Phobius"/>
    </source>
</evidence>
<dbReference type="InParanoid" id="E3NNY4"/>
<dbReference type="PROSITE" id="PS00518">
    <property type="entry name" value="ZF_RING_1"/>
    <property type="match status" value="1"/>
</dbReference>
<keyword evidence="5" id="KW-0812">Transmembrane</keyword>
<name>E3NNY4_CAERE</name>
<evidence type="ECO:0000313" key="8">
    <source>
        <dbReference type="Proteomes" id="UP000008281"/>
    </source>
</evidence>
<dbReference type="InterPro" id="IPR001841">
    <property type="entry name" value="Znf_RING"/>
</dbReference>
<organism evidence="8">
    <name type="scientific">Caenorhabditis remanei</name>
    <name type="common">Caenorhabditis vulgaris</name>
    <dbReference type="NCBI Taxonomy" id="31234"/>
    <lineage>
        <taxon>Eukaryota</taxon>
        <taxon>Metazoa</taxon>
        <taxon>Ecdysozoa</taxon>
        <taxon>Nematoda</taxon>
        <taxon>Chromadorea</taxon>
        <taxon>Rhabditida</taxon>
        <taxon>Rhabditina</taxon>
        <taxon>Rhabditomorpha</taxon>
        <taxon>Rhabditoidea</taxon>
        <taxon>Rhabditidae</taxon>
        <taxon>Peloderinae</taxon>
        <taxon>Caenorhabditis</taxon>
    </lineage>
</organism>
<evidence type="ECO:0000256" key="4">
    <source>
        <dbReference type="PROSITE-ProRule" id="PRU00175"/>
    </source>
</evidence>
<dbReference type="InterPro" id="IPR017907">
    <property type="entry name" value="Znf_RING_CS"/>
</dbReference>
<feature type="transmembrane region" description="Helical" evidence="5">
    <location>
        <begin position="20"/>
        <end position="47"/>
    </location>
</feature>
<keyword evidence="3" id="KW-0862">Zinc</keyword>
<dbReference type="OrthoDB" id="5876225at2759"/>
<dbReference type="SUPFAM" id="SSF57850">
    <property type="entry name" value="RING/U-box"/>
    <property type="match status" value="1"/>
</dbReference>
<keyword evidence="2 4" id="KW-0863">Zinc-finger</keyword>
<accession>E3NNY4</accession>
<dbReference type="PANTHER" id="PTHR47156">
    <property type="entry name" value="PROTEIN CBG20824"/>
    <property type="match status" value="1"/>
</dbReference>
<protein>
    <recommendedName>
        <fullName evidence="6">RING-type domain-containing protein</fullName>
    </recommendedName>
</protein>
<evidence type="ECO:0000256" key="2">
    <source>
        <dbReference type="ARBA" id="ARBA00022771"/>
    </source>
</evidence>
<keyword evidence="5" id="KW-0472">Membrane</keyword>
<keyword evidence="8" id="KW-1185">Reference proteome</keyword>
<dbReference type="STRING" id="31234.E3NNY4"/>
<evidence type="ECO:0000256" key="1">
    <source>
        <dbReference type="ARBA" id="ARBA00022723"/>
    </source>
</evidence>
<dbReference type="AlphaFoldDB" id="E3NNY4"/>
<evidence type="ECO:0000259" key="6">
    <source>
        <dbReference type="PROSITE" id="PS50089"/>
    </source>
</evidence>
<dbReference type="PANTHER" id="PTHR47156:SF7">
    <property type="entry name" value="RING-TYPE DOMAIN-CONTAINING PROTEIN"/>
    <property type="match status" value="1"/>
</dbReference>
<feature type="transmembrane region" description="Helical" evidence="5">
    <location>
        <begin position="68"/>
        <end position="92"/>
    </location>
</feature>
<dbReference type="GO" id="GO:0008270">
    <property type="term" value="F:zinc ion binding"/>
    <property type="evidence" value="ECO:0007669"/>
    <property type="project" value="UniProtKB-KW"/>
</dbReference>
<feature type="transmembrane region" description="Helical" evidence="5">
    <location>
        <begin position="131"/>
        <end position="152"/>
    </location>
</feature>
<dbReference type="Gene3D" id="3.30.40.10">
    <property type="entry name" value="Zinc/RING finger domain, C3HC4 (zinc finger)"/>
    <property type="match status" value="1"/>
</dbReference>
<dbReference type="Proteomes" id="UP000008281">
    <property type="component" value="Unassembled WGS sequence"/>
</dbReference>
<dbReference type="HOGENOM" id="CLU_940863_0_0_1"/>
<dbReference type="InterPro" id="IPR013083">
    <property type="entry name" value="Znf_RING/FYVE/PHD"/>
</dbReference>
<evidence type="ECO:0000256" key="3">
    <source>
        <dbReference type="ARBA" id="ARBA00022833"/>
    </source>
</evidence>
<sequence>MPETENDIESYLKIFPQWGLFAGAICLLFAPISVANWGTAIAIVLSWCFIPKMCLTLGSIANTPKQKLWVFILAFVAFTVIVFAPRLAVFVWEIPPQMLWYFFIIYPLTLLKGLEKLVVSSNYRLVDDHPNVLITSLICNIVPLPFLIRYGMSNWNFYDAAVNVFIQLFLTLLCVMATTFMGVLLAGKWNQLDDSGDGNAEPAAPTVVQPTLARQRRPIPKFECDDCFSEYTDIKIPRVLKECGHTICEQCADKLLAENNQRHLLCPLCETVTLVYGTVEMLPINYVITDLMAAGN</sequence>
<gene>
    <name evidence="7" type="ORF">CRE_21621</name>
</gene>
<dbReference type="PROSITE" id="PS50089">
    <property type="entry name" value="ZF_RING_2"/>
    <property type="match status" value="1"/>
</dbReference>
<reference evidence="7" key="1">
    <citation type="submission" date="2007-07" db="EMBL/GenBank/DDBJ databases">
        <title>PCAP assembly of the Caenorhabditis remanei genome.</title>
        <authorList>
            <consortium name="The Caenorhabditis remanei Sequencing Consortium"/>
            <person name="Wilson R.K."/>
        </authorList>
    </citation>
    <scope>NUCLEOTIDE SEQUENCE [LARGE SCALE GENOMIC DNA]</scope>
    <source>
        <strain evidence="7">PB4641</strain>
    </source>
</reference>
<feature type="transmembrane region" description="Helical" evidence="5">
    <location>
        <begin position="164"/>
        <end position="186"/>
    </location>
</feature>
<keyword evidence="5" id="KW-1133">Transmembrane helix</keyword>
<feature type="domain" description="RING-type" evidence="6">
    <location>
        <begin position="224"/>
        <end position="270"/>
    </location>
</feature>
<feature type="transmembrane region" description="Helical" evidence="5">
    <location>
        <begin position="98"/>
        <end position="119"/>
    </location>
</feature>
<dbReference type="EMBL" id="DS269280">
    <property type="protein sequence ID" value="EFP11921.1"/>
    <property type="molecule type" value="Genomic_DNA"/>
</dbReference>
<dbReference type="InterPro" id="IPR052667">
    <property type="entry name" value="E3_ubiquitin-ligase_RING"/>
</dbReference>